<dbReference type="InterPro" id="IPR011009">
    <property type="entry name" value="Kinase-like_dom_sf"/>
</dbReference>
<organism evidence="8 9">
    <name type="scientific">Laceyella sacchari</name>
    <name type="common">Thermoactinomyces thalpophilus</name>
    <dbReference type="NCBI Taxonomy" id="37482"/>
    <lineage>
        <taxon>Bacteria</taxon>
        <taxon>Bacillati</taxon>
        <taxon>Bacillota</taxon>
        <taxon>Bacilli</taxon>
        <taxon>Bacillales</taxon>
        <taxon>Thermoactinomycetaceae</taxon>
        <taxon>Laceyella</taxon>
    </lineage>
</organism>
<dbReference type="SMART" id="SM00220">
    <property type="entry name" value="S_TKc"/>
    <property type="match status" value="1"/>
</dbReference>
<dbReference type="PROSITE" id="PS50011">
    <property type="entry name" value="PROTEIN_KINASE_DOM"/>
    <property type="match status" value="1"/>
</dbReference>
<feature type="region of interest" description="Disordered" evidence="6">
    <location>
        <begin position="324"/>
        <end position="349"/>
    </location>
</feature>
<accession>A0ABY5U1S5</accession>
<name>A0ABY5U1S5_LACSH</name>
<dbReference type="RefSeq" id="WP_132221795.1">
    <property type="nucleotide sequence ID" value="NZ_CP103866.1"/>
</dbReference>
<dbReference type="SUPFAM" id="SSF56112">
    <property type="entry name" value="Protein kinase-like (PK-like)"/>
    <property type="match status" value="1"/>
</dbReference>
<dbReference type="CDD" id="cd14014">
    <property type="entry name" value="STKc_PknB_like"/>
    <property type="match status" value="1"/>
</dbReference>
<evidence type="ECO:0000256" key="1">
    <source>
        <dbReference type="ARBA" id="ARBA00022679"/>
    </source>
</evidence>
<gene>
    <name evidence="8" type="ORF">NYR52_16175</name>
</gene>
<dbReference type="InterPro" id="IPR008271">
    <property type="entry name" value="Ser/Thr_kinase_AS"/>
</dbReference>
<evidence type="ECO:0000256" key="5">
    <source>
        <dbReference type="PROSITE-ProRule" id="PRU10141"/>
    </source>
</evidence>
<dbReference type="PANTHER" id="PTHR43289">
    <property type="entry name" value="MITOGEN-ACTIVATED PROTEIN KINASE KINASE KINASE 20-RELATED"/>
    <property type="match status" value="1"/>
</dbReference>
<dbReference type="Gene3D" id="3.30.200.20">
    <property type="entry name" value="Phosphorylase Kinase, domain 1"/>
    <property type="match status" value="1"/>
</dbReference>
<keyword evidence="9" id="KW-1185">Reference proteome</keyword>
<dbReference type="PROSITE" id="PS00108">
    <property type="entry name" value="PROTEIN_KINASE_ST"/>
    <property type="match status" value="1"/>
</dbReference>
<evidence type="ECO:0000256" key="4">
    <source>
        <dbReference type="ARBA" id="ARBA00022840"/>
    </source>
</evidence>
<dbReference type="PROSITE" id="PS00107">
    <property type="entry name" value="PROTEIN_KINASE_ATP"/>
    <property type="match status" value="1"/>
</dbReference>
<reference evidence="8" key="1">
    <citation type="submission" date="2022-08" db="EMBL/GenBank/DDBJ databases">
        <title>The complete genome sequence of the thermophilic bacterium Laceyella sacchari FBKL4.010 reveals the basis for tetramethylpyrazine biosynthesis in Moutai-flavor Daqu.</title>
        <authorList>
            <person name="Li D."/>
            <person name="Huang W."/>
            <person name="Wang C."/>
            <person name="Qiu S."/>
        </authorList>
    </citation>
    <scope>NUCLEOTIDE SEQUENCE</scope>
    <source>
        <strain evidence="8">FBKL4.014</strain>
    </source>
</reference>
<evidence type="ECO:0000313" key="8">
    <source>
        <dbReference type="EMBL" id="UWE03611.1"/>
    </source>
</evidence>
<dbReference type="Pfam" id="PF00069">
    <property type="entry name" value="Pkinase"/>
    <property type="match status" value="1"/>
</dbReference>
<evidence type="ECO:0000256" key="6">
    <source>
        <dbReference type="SAM" id="MobiDB-lite"/>
    </source>
</evidence>
<dbReference type="InterPro" id="IPR017441">
    <property type="entry name" value="Protein_kinase_ATP_BS"/>
</dbReference>
<evidence type="ECO:0000259" key="7">
    <source>
        <dbReference type="PROSITE" id="PS50011"/>
    </source>
</evidence>
<dbReference type="Proteomes" id="UP001058650">
    <property type="component" value="Chromosome"/>
</dbReference>
<keyword evidence="4 5" id="KW-0067">ATP-binding</keyword>
<dbReference type="EMBL" id="CP103866">
    <property type="protein sequence ID" value="UWE03611.1"/>
    <property type="molecule type" value="Genomic_DNA"/>
</dbReference>
<evidence type="ECO:0000256" key="3">
    <source>
        <dbReference type="ARBA" id="ARBA00022777"/>
    </source>
</evidence>
<evidence type="ECO:0000256" key="2">
    <source>
        <dbReference type="ARBA" id="ARBA00022741"/>
    </source>
</evidence>
<dbReference type="InterPro" id="IPR000719">
    <property type="entry name" value="Prot_kinase_dom"/>
</dbReference>
<keyword evidence="1" id="KW-0808">Transferase</keyword>
<dbReference type="PANTHER" id="PTHR43289:SF34">
    <property type="entry name" value="SERINE_THREONINE-PROTEIN KINASE YBDM-RELATED"/>
    <property type="match status" value="1"/>
</dbReference>
<evidence type="ECO:0000313" key="9">
    <source>
        <dbReference type="Proteomes" id="UP001058650"/>
    </source>
</evidence>
<protein>
    <submittedName>
        <fullName evidence="8">Protein kinase</fullName>
    </submittedName>
</protein>
<dbReference type="GO" id="GO:0016301">
    <property type="term" value="F:kinase activity"/>
    <property type="evidence" value="ECO:0007669"/>
    <property type="project" value="UniProtKB-KW"/>
</dbReference>
<feature type="compositionally biased region" description="Polar residues" evidence="6">
    <location>
        <begin position="332"/>
        <end position="344"/>
    </location>
</feature>
<dbReference type="Gene3D" id="1.10.510.10">
    <property type="entry name" value="Transferase(Phosphotransferase) domain 1"/>
    <property type="match status" value="1"/>
</dbReference>
<keyword evidence="2 5" id="KW-0547">Nucleotide-binding</keyword>
<feature type="domain" description="Protein kinase" evidence="7">
    <location>
        <begin position="10"/>
        <end position="270"/>
    </location>
</feature>
<feature type="binding site" evidence="5">
    <location>
        <position position="39"/>
    </location>
    <ligand>
        <name>ATP</name>
        <dbReference type="ChEBI" id="CHEBI:30616"/>
    </ligand>
</feature>
<keyword evidence="3 8" id="KW-0418">Kinase</keyword>
<sequence length="490" mass="55273">MEGTVLAGRYQVLERIGGGGMAVVYKGRDSLLDRYVAIKVMNQSFSHDQDAVRRFIREAKAAASMSHANIVNVYDVGREDSIYFMVMEYVKGPTLMDMIKKKGRFGAEETIEIAIQICEGIHHAHLKGIIHRDIKPHNILVAPGNQYKVTDFGISYFPRVSAITQTGYVMGSVHYFSPEQASGTKVSAASDLYSLGVVLYEMLTGRVPFNGGNSVSIALKHIHDPVPDLKSLNSEIPEQLAEVIHRALAKDPEQRYQSARQMKEALEEVLASIRQVDAYVETYDIKPRRTATRNWGKRWWAVAGLAAVSLVFIGFQLGNLEGNSAPLPDPAKQQQAENQKQSSGALPDNTKRNYKWWKEIPKESRKQSEYFRDVKVTGKDGNYIVSLKVNNELDSEFHYDIFVVDQTNSRLVDPGVYVRFKKTPNEKWSDVRFPVRFPAAWLQTTINGIVKIEMYQSKRVKGKQKRIGSAEAVLELKGELPEFVRKDAKD</sequence>
<proteinExistence type="predicted"/>